<keyword evidence="3" id="KW-1185">Reference proteome</keyword>
<sequence length="29" mass="3168">MTAVVYVLSLLALAGLIVFTLYALFARTH</sequence>
<gene>
    <name evidence="2" type="ORF">FHS39_002568</name>
</gene>
<reference evidence="2 3" key="1">
    <citation type="submission" date="2020-08" db="EMBL/GenBank/DDBJ databases">
        <title>Genomic Encyclopedia of Type Strains, Phase III (KMG-III): the genomes of soil and plant-associated and newly described type strains.</title>
        <authorList>
            <person name="Whitman W."/>
        </authorList>
    </citation>
    <scope>NUCLEOTIDE SEQUENCE [LARGE SCALE GENOMIC DNA]</scope>
    <source>
        <strain evidence="2 3">CECT 3266</strain>
    </source>
</reference>
<accession>A0A7W7PKS5</accession>
<evidence type="ECO:0000313" key="2">
    <source>
        <dbReference type="EMBL" id="MBB4893537.1"/>
    </source>
</evidence>
<dbReference type="EMBL" id="JACHJH010000003">
    <property type="protein sequence ID" value="MBB4893537.1"/>
    <property type="molecule type" value="Genomic_DNA"/>
</dbReference>
<organism evidence="2 3">
    <name type="scientific">Streptomyces olivoverticillatus</name>
    <dbReference type="NCBI Taxonomy" id="66427"/>
    <lineage>
        <taxon>Bacteria</taxon>
        <taxon>Bacillati</taxon>
        <taxon>Actinomycetota</taxon>
        <taxon>Actinomycetes</taxon>
        <taxon>Kitasatosporales</taxon>
        <taxon>Streptomycetaceae</taxon>
        <taxon>Streptomyces</taxon>
    </lineage>
</organism>
<proteinExistence type="predicted"/>
<feature type="transmembrane region" description="Helical" evidence="1">
    <location>
        <begin position="6"/>
        <end position="25"/>
    </location>
</feature>
<keyword evidence="1" id="KW-0472">Membrane</keyword>
<name>A0A7W7PKS5_9ACTN</name>
<dbReference type="AlphaFoldDB" id="A0A7W7PKS5"/>
<comment type="caution">
    <text evidence="2">The sequence shown here is derived from an EMBL/GenBank/DDBJ whole genome shotgun (WGS) entry which is preliminary data.</text>
</comment>
<keyword evidence="1" id="KW-0812">Transmembrane</keyword>
<protein>
    <submittedName>
        <fullName evidence="2">Uncharacterized protein</fullName>
    </submittedName>
</protein>
<evidence type="ECO:0000313" key="3">
    <source>
        <dbReference type="Proteomes" id="UP000556084"/>
    </source>
</evidence>
<dbReference type="Proteomes" id="UP000556084">
    <property type="component" value="Unassembled WGS sequence"/>
</dbReference>
<evidence type="ECO:0000256" key="1">
    <source>
        <dbReference type="SAM" id="Phobius"/>
    </source>
</evidence>
<keyword evidence="1" id="KW-1133">Transmembrane helix</keyword>